<dbReference type="EMBL" id="FNAI01000025">
    <property type="protein sequence ID" value="SDF70588.1"/>
    <property type="molecule type" value="Genomic_DNA"/>
</dbReference>
<dbReference type="Proteomes" id="UP000199072">
    <property type="component" value="Unassembled WGS sequence"/>
</dbReference>
<keyword evidence="2" id="KW-1185">Reference proteome</keyword>
<gene>
    <name evidence="1" type="ORF">SAMN05216464_12536</name>
</gene>
<reference evidence="1 2" key="1">
    <citation type="submission" date="2016-10" db="EMBL/GenBank/DDBJ databases">
        <authorList>
            <person name="de Groot N.N."/>
        </authorList>
    </citation>
    <scope>NUCLEOTIDE SEQUENCE [LARGE SCALE GENOMIC DNA]</scope>
    <source>
        <strain evidence="1 2">47C3B</strain>
    </source>
</reference>
<name>A0A1G7N951_9SPHI</name>
<sequence>MKIQNQNVKLNRKTAFTFKKNVVAHSASVCPDPPNSSALTPTTGTLNCTV</sequence>
<evidence type="ECO:0000313" key="1">
    <source>
        <dbReference type="EMBL" id="SDF70588.1"/>
    </source>
</evidence>
<dbReference type="AlphaFoldDB" id="A0A1G7N951"/>
<protein>
    <submittedName>
        <fullName evidence="1">Uncharacterized protein</fullName>
    </submittedName>
</protein>
<evidence type="ECO:0000313" key="2">
    <source>
        <dbReference type="Proteomes" id="UP000199072"/>
    </source>
</evidence>
<proteinExistence type="predicted"/>
<organism evidence="1 2">
    <name type="scientific">Mucilaginibacter pineti</name>
    <dbReference type="NCBI Taxonomy" id="1391627"/>
    <lineage>
        <taxon>Bacteria</taxon>
        <taxon>Pseudomonadati</taxon>
        <taxon>Bacteroidota</taxon>
        <taxon>Sphingobacteriia</taxon>
        <taxon>Sphingobacteriales</taxon>
        <taxon>Sphingobacteriaceae</taxon>
        <taxon>Mucilaginibacter</taxon>
    </lineage>
</organism>
<accession>A0A1G7N951</accession>